<dbReference type="EMBL" id="LGRN01000101">
    <property type="protein sequence ID" value="OJD16573.1"/>
    <property type="molecule type" value="Genomic_DNA"/>
</dbReference>
<sequence length="86" mass="9573">MASCIPTLKPIFQLFQKKQTSQPLSASYFFPPDPPDSRSHRSSSFSGEIHRMKELAPSHASETNAQGEDRSLPLPSESGDERSLIR</sequence>
<gene>
    <name evidence="2" type="ORF">AJ78_03264</name>
</gene>
<comment type="caution">
    <text evidence="2">The sequence shown here is derived from an EMBL/GenBank/DDBJ whole genome shotgun (WGS) entry which is preliminary data.</text>
</comment>
<proteinExistence type="predicted"/>
<dbReference type="Proteomes" id="UP000182235">
    <property type="component" value="Unassembled WGS sequence"/>
</dbReference>
<dbReference type="STRING" id="1447872.A0A1J9QMX2"/>
<evidence type="ECO:0000256" key="1">
    <source>
        <dbReference type="SAM" id="MobiDB-lite"/>
    </source>
</evidence>
<feature type="region of interest" description="Disordered" evidence="1">
    <location>
        <begin position="23"/>
        <end position="86"/>
    </location>
</feature>
<protein>
    <submittedName>
        <fullName evidence="2">Uncharacterized protein</fullName>
    </submittedName>
</protein>
<dbReference type="AlphaFoldDB" id="A0A1J9QMX2"/>
<name>A0A1J9QMX2_9EURO</name>
<reference evidence="2 3" key="1">
    <citation type="submission" date="2015-07" db="EMBL/GenBank/DDBJ databases">
        <title>Emmonsia species relationships and genome sequence.</title>
        <authorList>
            <consortium name="The Broad Institute Genomics Platform"/>
            <person name="Cuomo C.A."/>
            <person name="Munoz J.F."/>
            <person name="Imamovic A."/>
            <person name="Priest M.E."/>
            <person name="Young S."/>
            <person name="Clay O.K."/>
            <person name="McEwen J.G."/>
        </authorList>
    </citation>
    <scope>NUCLEOTIDE SEQUENCE [LARGE SCALE GENOMIC DNA]</scope>
    <source>
        <strain evidence="2 3">UAMH 9510</strain>
    </source>
</reference>
<dbReference type="VEuPathDB" id="FungiDB:AJ78_03264"/>
<accession>A0A1J9QMX2</accession>
<organism evidence="2 3">
    <name type="scientific">Emergomyces pasteurianus Ep9510</name>
    <dbReference type="NCBI Taxonomy" id="1447872"/>
    <lineage>
        <taxon>Eukaryota</taxon>
        <taxon>Fungi</taxon>
        <taxon>Dikarya</taxon>
        <taxon>Ascomycota</taxon>
        <taxon>Pezizomycotina</taxon>
        <taxon>Eurotiomycetes</taxon>
        <taxon>Eurotiomycetidae</taxon>
        <taxon>Onygenales</taxon>
        <taxon>Ajellomycetaceae</taxon>
        <taxon>Emergomyces</taxon>
    </lineage>
</organism>
<evidence type="ECO:0000313" key="3">
    <source>
        <dbReference type="Proteomes" id="UP000182235"/>
    </source>
</evidence>
<evidence type="ECO:0000313" key="2">
    <source>
        <dbReference type="EMBL" id="OJD16573.1"/>
    </source>
</evidence>
<keyword evidence="3" id="KW-1185">Reference proteome</keyword>